<name>A0A6P1CRY2_9NOCA</name>
<protein>
    <submittedName>
        <fullName evidence="1">Uncharacterized protein</fullName>
    </submittedName>
</protein>
<proteinExistence type="predicted"/>
<dbReference type="Gene3D" id="3.10.450.50">
    <property type="match status" value="1"/>
</dbReference>
<evidence type="ECO:0000313" key="1">
    <source>
        <dbReference type="EMBL" id="NEW34154.1"/>
    </source>
</evidence>
<comment type="caution">
    <text evidence="1">The sequence shown here is derived from an EMBL/GenBank/DDBJ whole genome shotgun (WGS) entry which is preliminary data.</text>
</comment>
<gene>
    <name evidence="1" type="ORF">GV791_16550</name>
</gene>
<reference evidence="1 2" key="1">
    <citation type="submission" date="2020-01" db="EMBL/GenBank/DDBJ databases">
        <title>Genetics and antimicrobial susceptibilities of Nocardia species isolated from the soil; a comparison with species isolated from humans.</title>
        <authorList>
            <person name="Carrasco G."/>
            <person name="Monzon S."/>
            <person name="Sansegundo M."/>
            <person name="Garcia E."/>
            <person name="Garrido N."/>
            <person name="Medina M.J."/>
            <person name="Villalon P."/>
            <person name="Ramirez-Arocha A.C."/>
            <person name="Jimenez P."/>
            <person name="Cuesta I."/>
            <person name="Valdezate S."/>
        </authorList>
    </citation>
    <scope>NUCLEOTIDE SEQUENCE [LARGE SCALE GENOMIC DNA]</scope>
    <source>
        <strain evidence="1 2">CNM20110626</strain>
    </source>
</reference>
<dbReference type="RefSeq" id="WP_163845553.1">
    <property type="nucleotide sequence ID" value="NZ_JAAGVB010000024.1"/>
</dbReference>
<accession>A0A6P1CRY2</accession>
<dbReference type="EMBL" id="JAAGVB010000024">
    <property type="protein sequence ID" value="NEW34154.1"/>
    <property type="molecule type" value="Genomic_DNA"/>
</dbReference>
<organism evidence="1 2">
    <name type="scientific">Nocardia cyriacigeorgica</name>
    <dbReference type="NCBI Taxonomy" id="135487"/>
    <lineage>
        <taxon>Bacteria</taxon>
        <taxon>Bacillati</taxon>
        <taxon>Actinomycetota</taxon>
        <taxon>Actinomycetes</taxon>
        <taxon>Mycobacteriales</taxon>
        <taxon>Nocardiaceae</taxon>
        <taxon>Nocardia</taxon>
    </lineage>
</organism>
<dbReference type="Proteomes" id="UP000471166">
    <property type="component" value="Unassembled WGS sequence"/>
</dbReference>
<sequence length="82" mass="8988">MLAKQRFVFAPGGPLHGVSVRYRHEGTVRLAATVVQIVARQRTRDHGGPADDPMHGVIILTVECRDDESRIRTGQNTPVTTA</sequence>
<evidence type="ECO:0000313" key="2">
    <source>
        <dbReference type="Proteomes" id="UP000471166"/>
    </source>
</evidence>
<dbReference type="AlphaFoldDB" id="A0A6P1CRY2"/>